<dbReference type="Proteomes" id="UP000019754">
    <property type="component" value="Unassembled WGS sequence"/>
</dbReference>
<dbReference type="CDD" id="cd03062">
    <property type="entry name" value="TRX_Fd_Sucrase"/>
    <property type="match status" value="1"/>
</dbReference>
<dbReference type="HOGENOM" id="CLU_050357_1_0_11"/>
<dbReference type="EMBL" id="AORC01000011">
    <property type="protein sequence ID" value="EYT48940.1"/>
    <property type="molecule type" value="Genomic_DNA"/>
</dbReference>
<comment type="caution">
    <text evidence="1">The sequence shown here is derived from an EMBL/GenBank/DDBJ whole genome shotgun (WGS) entry which is preliminary data.</text>
</comment>
<dbReference type="Gene3D" id="3.40.30.10">
    <property type="entry name" value="Glutaredoxin"/>
    <property type="match status" value="1"/>
</dbReference>
<evidence type="ECO:0000313" key="2">
    <source>
        <dbReference type="Proteomes" id="UP000019754"/>
    </source>
</evidence>
<dbReference type="STRING" id="1249481.D641_0109870"/>
<name>A0A022KT35_9MICO</name>
<protein>
    <submittedName>
        <fullName evidence="1">Sucrase ferredoxin</fullName>
    </submittedName>
</protein>
<dbReference type="InterPro" id="IPR009737">
    <property type="entry name" value="Aim32/Apd1-like"/>
</dbReference>
<dbReference type="AlphaFoldDB" id="A0A022KT35"/>
<keyword evidence="2" id="KW-1185">Reference proteome</keyword>
<sequence>MPRQHAFRCADAARERGDSIGGTAPRGTYWVLVEHRGGWPVNGFDGLDLDPDVYTEVFAAAQALRARILLIRRHGRRSRATSGHWGVMHLAGPGDLRQIWGRWRHDADLLGIPVALREVAKPSTRAGADEDHPPVILVCAHAQHDLCCAIRGRPVAAALAERWPKQVWECSHVGGDRFAANVLVVPDGVYYGNLDANNAVDVLEDHLADRIGSQYLRGYTDLAPVEQVAVGAALKHWGPAGRFDHRIDSADFEDGRWRVRVRRVPTEQVLEVELTASRTVPHQLTCRGPQKAMAVTFTVQSVTACSTI</sequence>
<gene>
    <name evidence="1" type="ORF">D641_0109870</name>
</gene>
<evidence type="ECO:0000313" key="1">
    <source>
        <dbReference type="EMBL" id="EYT48940.1"/>
    </source>
</evidence>
<dbReference type="PANTHER" id="PTHR31902">
    <property type="entry name" value="ACTIN PATCHES DISTAL PROTEIN 1"/>
    <property type="match status" value="1"/>
</dbReference>
<organism evidence="1 2">
    <name type="scientific">Brachybacterium muris UCD-AY4</name>
    <dbReference type="NCBI Taxonomy" id="1249481"/>
    <lineage>
        <taxon>Bacteria</taxon>
        <taxon>Bacillati</taxon>
        <taxon>Actinomycetota</taxon>
        <taxon>Actinomycetes</taxon>
        <taxon>Micrococcales</taxon>
        <taxon>Dermabacteraceae</taxon>
        <taxon>Brachybacterium</taxon>
    </lineage>
</organism>
<dbReference type="Pfam" id="PF06999">
    <property type="entry name" value="Suc_Fer-like"/>
    <property type="match status" value="1"/>
</dbReference>
<dbReference type="InterPro" id="IPR036249">
    <property type="entry name" value="Thioredoxin-like_sf"/>
</dbReference>
<dbReference type="SUPFAM" id="SSF52833">
    <property type="entry name" value="Thioredoxin-like"/>
    <property type="match status" value="1"/>
</dbReference>
<dbReference type="PANTHER" id="PTHR31902:SF22">
    <property type="entry name" value="SLL1203 PROTEIN"/>
    <property type="match status" value="1"/>
</dbReference>
<dbReference type="OrthoDB" id="3399139at2"/>
<accession>A0A022KT35</accession>
<proteinExistence type="predicted"/>
<reference evidence="1 2" key="1">
    <citation type="journal article" date="2013" name="Genome Announc.">
        <title>Draft genome sequence of an Actinobacterium, Brachybacterium muris strain UCD-AY4.</title>
        <authorList>
            <person name="Lo J.R."/>
            <person name="Lang J.M."/>
            <person name="Darling A.E."/>
            <person name="Eisen J.A."/>
            <person name="Coil D.A."/>
        </authorList>
    </citation>
    <scope>NUCLEOTIDE SEQUENCE [LARGE SCALE GENOMIC DNA]</scope>
    <source>
        <strain evidence="1 2">UCD-AY4</strain>
    </source>
</reference>